<dbReference type="Proteomes" id="UP001165041">
    <property type="component" value="Unassembled WGS sequence"/>
</dbReference>
<evidence type="ECO:0000313" key="1">
    <source>
        <dbReference type="EMBL" id="GLW75112.1"/>
    </source>
</evidence>
<protein>
    <submittedName>
        <fullName evidence="1">Uncharacterized protein</fullName>
    </submittedName>
</protein>
<sequence>MAVAALVFPAACTAGSPADGRPPAPTGPWALLSVQPAVVEPELQAELDAPTAAAPVRVLGVAEVAGGRLVAAVRGDTCFAAAVPAGAGTGFSSYGASRPGGADGAAQGRVAFPGTLLPGPYAQAAGPAGPPFRYLALGCSEHAMAVRAEGVAPGSAVALTGGAARAWVEGSDLYLTVGLPRG</sequence>
<organism evidence="1 2">
    <name type="scientific">Kitasatospora phosalacinea</name>
    <dbReference type="NCBI Taxonomy" id="2065"/>
    <lineage>
        <taxon>Bacteria</taxon>
        <taxon>Bacillati</taxon>
        <taxon>Actinomycetota</taxon>
        <taxon>Actinomycetes</taxon>
        <taxon>Kitasatosporales</taxon>
        <taxon>Streptomycetaceae</taxon>
        <taxon>Kitasatospora</taxon>
    </lineage>
</organism>
<proteinExistence type="predicted"/>
<dbReference type="RefSeq" id="WP_285740664.1">
    <property type="nucleotide sequence ID" value="NZ_BSSA01000045.1"/>
</dbReference>
<dbReference type="EMBL" id="BSSA01000045">
    <property type="protein sequence ID" value="GLW75112.1"/>
    <property type="molecule type" value="Genomic_DNA"/>
</dbReference>
<reference evidence="1" key="1">
    <citation type="submission" date="2023-02" db="EMBL/GenBank/DDBJ databases">
        <title>Kitasatospora phosalacinea NBRC 14627.</title>
        <authorList>
            <person name="Ichikawa N."/>
            <person name="Sato H."/>
            <person name="Tonouchi N."/>
        </authorList>
    </citation>
    <scope>NUCLEOTIDE SEQUENCE</scope>
    <source>
        <strain evidence="1">NBRC 14627</strain>
    </source>
</reference>
<name>A0A9W6QE56_9ACTN</name>
<accession>A0A9W6QE56</accession>
<comment type="caution">
    <text evidence="1">The sequence shown here is derived from an EMBL/GenBank/DDBJ whole genome shotgun (WGS) entry which is preliminary data.</text>
</comment>
<gene>
    <name evidence="1" type="ORF">Kpho02_74090</name>
</gene>
<evidence type="ECO:0000313" key="2">
    <source>
        <dbReference type="Proteomes" id="UP001165041"/>
    </source>
</evidence>
<dbReference type="AlphaFoldDB" id="A0A9W6QE56"/>